<comment type="caution">
    <text evidence="3">The sequence shown here is derived from an EMBL/GenBank/DDBJ whole genome shotgun (WGS) entry which is preliminary data.</text>
</comment>
<gene>
    <name evidence="3" type="ORF">Pla52n_08100</name>
</gene>
<reference evidence="3 4" key="1">
    <citation type="submission" date="2019-02" db="EMBL/GenBank/DDBJ databases">
        <title>Deep-cultivation of Planctomycetes and their phenomic and genomic characterization uncovers novel biology.</title>
        <authorList>
            <person name="Wiegand S."/>
            <person name="Jogler M."/>
            <person name="Boedeker C."/>
            <person name="Pinto D."/>
            <person name="Vollmers J."/>
            <person name="Rivas-Marin E."/>
            <person name="Kohn T."/>
            <person name="Peeters S.H."/>
            <person name="Heuer A."/>
            <person name="Rast P."/>
            <person name="Oberbeckmann S."/>
            <person name="Bunk B."/>
            <person name="Jeske O."/>
            <person name="Meyerdierks A."/>
            <person name="Storesund J.E."/>
            <person name="Kallscheuer N."/>
            <person name="Luecker S."/>
            <person name="Lage O.M."/>
            <person name="Pohl T."/>
            <person name="Merkel B.J."/>
            <person name="Hornburger P."/>
            <person name="Mueller R.-W."/>
            <person name="Bruemmer F."/>
            <person name="Labrenz M."/>
            <person name="Spormann A.M."/>
            <person name="Op Den Camp H."/>
            <person name="Overmann J."/>
            <person name="Amann R."/>
            <person name="Jetten M.S.M."/>
            <person name="Mascher T."/>
            <person name="Medema M.H."/>
            <person name="Devos D.P."/>
            <person name="Kaster A.-K."/>
            <person name="Ovreas L."/>
            <person name="Rohde M."/>
            <person name="Galperin M.Y."/>
            <person name="Jogler C."/>
        </authorList>
    </citation>
    <scope>NUCLEOTIDE SEQUENCE [LARGE SCALE GENOMIC DNA]</scope>
    <source>
        <strain evidence="3 4">Pla52n</strain>
    </source>
</reference>
<sequence>MQHHSSPKLLNVGCGRCYHDEWTNIDLVACGPGVRQYDLRKGLPYDDDTFDGVYHSHVLEHLAPADARSMLTECRRVLRPGGVLRIVVPDLEGIARTYLQTLDAAASHDVTDTQSTAAELDRANHHWMTLEMLDQLSRQRGGGEMGKVLASEKPINRDFLLRRMGHQVTGNSNRNDGGGKPRKTIGQRLRQVLNGLRKQTALAAVTLIEGQMGRAAYREGRFRQSGEIHRWMYDRVSLAALLDELGFDEPTVCAAHESRIESFDHYQLDRDGDQQRKPDSMYMEAHKRAASIAVGKSQTESSSASKAA</sequence>
<proteinExistence type="predicted"/>
<organism evidence="3 4">
    <name type="scientific">Stieleria varia</name>
    <dbReference type="NCBI Taxonomy" id="2528005"/>
    <lineage>
        <taxon>Bacteria</taxon>
        <taxon>Pseudomonadati</taxon>
        <taxon>Planctomycetota</taxon>
        <taxon>Planctomycetia</taxon>
        <taxon>Pirellulales</taxon>
        <taxon>Pirellulaceae</taxon>
        <taxon>Stieleria</taxon>
    </lineage>
</organism>
<accession>A0A5C6B8D8</accession>
<dbReference type="GO" id="GO:0008757">
    <property type="term" value="F:S-adenosylmethionine-dependent methyltransferase activity"/>
    <property type="evidence" value="ECO:0007669"/>
    <property type="project" value="InterPro"/>
</dbReference>
<evidence type="ECO:0000313" key="3">
    <source>
        <dbReference type="EMBL" id="TWU08228.1"/>
    </source>
</evidence>
<dbReference type="SUPFAM" id="SSF53335">
    <property type="entry name" value="S-adenosyl-L-methionine-dependent methyltransferases"/>
    <property type="match status" value="1"/>
</dbReference>
<feature type="domain" description="Methyltransferase type 11" evidence="2">
    <location>
        <begin position="35"/>
        <end position="85"/>
    </location>
</feature>
<dbReference type="Gene3D" id="3.40.50.150">
    <property type="entry name" value="Vaccinia Virus protein VP39"/>
    <property type="match status" value="1"/>
</dbReference>
<dbReference type="InterPro" id="IPR029063">
    <property type="entry name" value="SAM-dependent_MTases_sf"/>
</dbReference>
<dbReference type="Pfam" id="PF08241">
    <property type="entry name" value="Methyltransf_11"/>
    <property type="match status" value="1"/>
</dbReference>
<dbReference type="AlphaFoldDB" id="A0A5C6B8D8"/>
<dbReference type="OrthoDB" id="282790at2"/>
<dbReference type="EMBL" id="SJPN01000001">
    <property type="protein sequence ID" value="TWU08228.1"/>
    <property type="molecule type" value="Genomic_DNA"/>
</dbReference>
<evidence type="ECO:0000313" key="4">
    <source>
        <dbReference type="Proteomes" id="UP000320176"/>
    </source>
</evidence>
<feature type="region of interest" description="Disordered" evidence="1">
    <location>
        <begin position="285"/>
        <end position="308"/>
    </location>
</feature>
<dbReference type="InterPro" id="IPR013216">
    <property type="entry name" value="Methyltransf_11"/>
</dbReference>
<dbReference type="Proteomes" id="UP000320176">
    <property type="component" value="Unassembled WGS sequence"/>
</dbReference>
<protein>
    <recommendedName>
        <fullName evidence="2">Methyltransferase type 11 domain-containing protein</fullName>
    </recommendedName>
</protein>
<keyword evidence="4" id="KW-1185">Reference proteome</keyword>
<evidence type="ECO:0000259" key="2">
    <source>
        <dbReference type="Pfam" id="PF08241"/>
    </source>
</evidence>
<evidence type="ECO:0000256" key="1">
    <source>
        <dbReference type="SAM" id="MobiDB-lite"/>
    </source>
</evidence>
<name>A0A5C6B8D8_9BACT</name>
<feature type="compositionally biased region" description="Polar residues" evidence="1">
    <location>
        <begin position="296"/>
        <end position="308"/>
    </location>
</feature>
<dbReference type="CDD" id="cd02440">
    <property type="entry name" value="AdoMet_MTases"/>
    <property type="match status" value="1"/>
</dbReference>
<dbReference type="RefSeq" id="WP_146518308.1">
    <property type="nucleotide sequence ID" value="NZ_CP151726.1"/>
</dbReference>